<feature type="repeat" description="WD" evidence="3">
    <location>
        <begin position="2441"/>
        <end position="2482"/>
    </location>
</feature>
<feature type="coiled-coil region" evidence="4">
    <location>
        <begin position="1010"/>
        <end position="1037"/>
    </location>
</feature>
<evidence type="ECO:0000259" key="5">
    <source>
        <dbReference type="Pfam" id="PF05729"/>
    </source>
</evidence>
<accession>A0A8S1YN04</accession>
<feature type="repeat" description="WD" evidence="3">
    <location>
        <begin position="2525"/>
        <end position="2566"/>
    </location>
</feature>
<feature type="repeat" description="WD" evidence="3">
    <location>
        <begin position="2567"/>
        <end position="2608"/>
    </location>
</feature>
<dbReference type="InterPro" id="IPR001680">
    <property type="entry name" value="WD40_rpt"/>
</dbReference>
<feature type="repeat" description="WD" evidence="3">
    <location>
        <begin position="2399"/>
        <end position="2440"/>
    </location>
</feature>
<sequence>MLALVNTTTSSLRGGGCGSFKMNPRTYGNLQSDIQDIQNFITKFKSFVEIICAKADVAINSIESQEIMIAIQWFIFQEENIYKLNQNPQNIMKSYNLIVEGIRKLLKSCLIYIRTDSFKCLHILQITASLSKVIFSFHVMNSDRIMNFDLQKEFLDISDDLKQQIELEKNDLIQIQIEVYLFLTKTSFEMAPNNNHERKDIVKGFVSGIFKSLIQLKPNAQLLESLFMAACQIHNIHTIKKNRKQYEVYFQIDMLQWEIIRFFRNEKLLILKEILLQIQGIYENLVKNSNNWKNHFLWIQMIGKILIFNPLLTKQRLNQLMNSNDFGANSRQMWKEYQKKGLLIQTNHSNDQAVILLSQLQNNKLIQLDRNMLEDSFKGWEDFLIIKQYLIGELNENTPYTIRSYLKSKLDLFRKDYQKNEKILTIEKMKMLLSFIIPTKLINLIKQNNENLGEVIKVQKQFRKNEWVNKRLLQSTVDSQLKKIICNLDEYLQNTQKILKIFNLNQINNNCSAEQFKQVFEFNMLFQLKYLMKLLEEILLQAIQEIKNKINQLCKQDGLNDEIIILQQQKELIQEQLKNLNLKDNQFSFVNKLYQQLLDLLIATPDQKGFLKKAKSMLRLIEDSKKQILRLEVISLKKYKFIECFQSLLNHQYFQQHLQIEEIQKDVNESILCFQAILISQYEIESVQEFGEIQQQISNILSFEFVYKLRLKNLKLKLKLTALKESFQNIFLAQLEEFQQLQQVINLDEFLLNVIINYPQKLIACHNQYQQQILPELIALKFTEEDLQNNLSKYQGTIEYLIFKLSIDEQIIQTEQKDLELIQKEFEELFIEESSSITLIERIMKIIGNISIKESIKNVADKKFKQSQLIIEKEKYENVQQQFRIIEKNGNFNNIEHFKQFIDQIDKVVKELKNSYNQNLQILQILILELLNNLLEMQIELKKKFHDKQNKEEKRNYQSQLNDQQNEEEKINYKSQLNDEKNENFVKQKNVLNCFNDKCEKNLQIIINVVKIKKKKITQQKQQLTQLFEEIQQFRNTIVLIQDYKKEIQRKITNIFLNCLKEHINKFEQSFWTTANLYQMQNESFKEYFDRIQISILQIQYEKNDSNITVQTNICDFLNNFLFETQQKLRKLKCLPLEKQIDQEYLIQQVKKIYLLGKEEEDEDDAESNQQIGLFDVLNQKYKDFKNNEEWKIKQGLVFTIIQISSNCFTDTIMQFCQQVLIQLWVQEKDQRVRNLLKHQNLISLQMQILQKGWQTQNYRIEGEMQQMLSRIDFLQEQITQEANVNKRELQLKEMDETTEQLDEYIQNISEMGQQLKLITDFVNHIRKGLIRVEGKINEMKKQLSSLTNDIKFLRGKSVEELFDIRKSKVLKEAGNKNVRSIYVPLQTLEIFHKLDKGEKNEEKSILMNLENLYDKEGEVNEFLLDNQETVLLIHGVAGSGKSTAAKKIEEFIWKLYDNNQKIGNKHLIPIYISLPSLKNPVFQAVEEALHQDQYGFDELQLKECKEMLEKKDFRFLLIMDSYDEMKLENIQKNLYINNKLKQNWSNPLVIFTTRSEIFTSSNYSLWFEPEEKEKLKEIKLLKFDSQQMQQYLEKFTIQSVKILIFEIYEWQTQISKRGVIDIKMFEFFWEQLQQFLTKEISGLKRDNLLNQKQIDHIQLLLKNDEFITLKSQDAIRSLSINFQKLWSVEKYDKMMRQINLNKLVVTPYMMEIVIQVLPEMIAKATEINNLKQNFIKNFPKMLKEFYKSRQLILIYQQHQQELLASNNGDANYQKVVYDKQCEVTLFDLDKINFQEMAFKFWDKIEANSIIIQTQISKEIHILQKEFLEILGQSHSQFIIFAIQNEKAFIEIVIDSLKEFNLKNYDFYEEFIHQHHLKQIEKMRKLGKAISIDRFLHDLKQYSTNLAKKMSMNEMTQVQYQQQGLLYKEERENEKWLNDFFNDDDQFGSYRKDIRSCSLVQSNGAIFQFTHKSIQDFLIAADLYEVLVQSKDVDIQIMNTIIEILSKENNQQDCLEFLSNVYQKYSQNDNKIENISLLEKQKQRDSFQLTINTISNLIKTIIKHHFYSINYSTEIYAETRQFLIQKISQEEKIKEFLKFLVHLTKIDDNYIISGSNALNILVEMKVDLTNQNFENIKIQNTSLVGGNFAKCNLSKSKLFNVNINGSNLSGAQLFDCDWKQLKINDLFILEGHSSAVLQVCFSPDGNTLASGSVDNSIRIWNVKTGELKALFYGHTNTATSVCFSPDGNTLASGSYDNSICIWDVKTGQQKAKLDGHYDCVNSVCFSPDGNTLVSGSDDKSIRLWDVKKGQCKAQMDGHDDSVLSVCFSTDGNTLASGSADCSIRLWDVKTGQQKAKLDGHTWQVNSVCFSPDGNTLASGSGDKYIRLWDVKKEQQKGQFDGHDDSVLSVCFSTNGNTLASGSSDKSISIWDVKTGQQKAKLDGHTHNVQSVCFSPDGNTLASGSDDKSIRIWDVKTGLYQAKLDGHSSAVSSICFYPDGKTLASGSNDNSIRIWDAKTGQQKAKLDGHYDCVNSVCFSPDGNTLASGSRDNSISLWDVKTGQQKAKLDGHTHYVLSVCFSPDGNTLASGSGDKSIRLWDVKKEQQKGQFDGHDDSVLSVCFSPEGNTLLASGSWDNSIRLWDVKTGKQKAKLDGHTHYVLSVCFSPDGNTLASGSNDNSIRLWDVKTGQQKAKLDGHTHYVFSVCFSPDGNTLVSGSYDYSIRLWDAKTGQYKAKLDGHSSAVSSVCFSPNGNTLASGSYDNSIRIWDVKTGQEMKSPDNSYNQILENCKISLLQNKPFTITPYITILCISQTQIFSAQGALVLKGEFINQQGFDLRSLLKSRGSFILESSMQN</sequence>
<feature type="coiled-coil region" evidence="4">
    <location>
        <begin position="532"/>
        <end position="586"/>
    </location>
</feature>
<dbReference type="Pfam" id="PF25173">
    <property type="entry name" value="Beta-prop_WDR3_1st"/>
    <property type="match status" value="1"/>
</dbReference>
<dbReference type="PROSITE" id="PS00678">
    <property type="entry name" value="WD_REPEATS_1"/>
    <property type="match status" value="14"/>
</dbReference>
<evidence type="ECO:0000256" key="4">
    <source>
        <dbReference type="SAM" id="Coils"/>
    </source>
</evidence>
<keyword evidence="2" id="KW-0677">Repeat</keyword>
<dbReference type="Pfam" id="PF00400">
    <property type="entry name" value="WD40"/>
    <property type="match status" value="5"/>
</dbReference>
<dbReference type="Pfam" id="PF23414">
    <property type="entry name" value="Beta-prop_EML_2"/>
    <property type="match status" value="1"/>
</dbReference>
<feature type="repeat" description="WD" evidence="3">
    <location>
        <begin position="2189"/>
        <end position="2230"/>
    </location>
</feature>
<keyword evidence="8" id="KW-1185">Reference proteome</keyword>
<feature type="repeat" description="WD" evidence="3">
    <location>
        <begin position="2652"/>
        <end position="2693"/>
    </location>
</feature>
<dbReference type="EMBL" id="CAJJDO010000188">
    <property type="protein sequence ID" value="CAD8213867.1"/>
    <property type="molecule type" value="Genomic_DNA"/>
</dbReference>
<dbReference type="PANTHER" id="PTHR19879:SF9">
    <property type="entry name" value="TRANSCRIPTION INITIATION FACTOR TFIID SUBUNIT 5"/>
    <property type="match status" value="1"/>
</dbReference>
<name>A0A8S1YN04_9CILI</name>
<evidence type="ECO:0000256" key="2">
    <source>
        <dbReference type="ARBA" id="ARBA00022737"/>
    </source>
</evidence>
<dbReference type="InterPro" id="IPR007111">
    <property type="entry name" value="NACHT_NTPase"/>
</dbReference>
<feature type="repeat" description="WD" evidence="3">
    <location>
        <begin position="2609"/>
        <end position="2651"/>
    </location>
</feature>
<feature type="coiled-coil region" evidence="4">
    <location>
        <begin position="947"/>
        <end position="974"/>
    </location>
</feature>
<dbReference type="SMART" id="SM00564">
    <property type="entry name" value="PQQ"/>
    <property type="match status" value="11"/>
</dbReference>
<feature type="repeat" description="WD" evidence="3">
    <location>
        <begin position="2273"/>
        <end position="2314"/>
    </location>
</feature>
<feature type="domain" description="NACHT" evidence="5">
    <location>
        <begin position="1431"/>
        <end position="1597"/>
    </location>
</feature>
<keyword evidence="4" id="KW-0175">Coiled coil</keyword>
<gene>
    <name evidence="7" type="ORF">PPENT_87.1.T1880013</name>
</gene>
<feature type="repeat" description="WD" evidence="3">
    <location>
        <begin position="2231"/>
        <end position="2272"/>
    </location>
</feature>
<feature type="repeat" description="WD" evidence="3">
    <location>
        <begin position="2483"/>
        <end position="2524"/>
    </location>
</feature>
<reference evidence="7" key="1">
    <citation type="submission" date="2021-01" db="EMBL/GenBank/DDBJ databases">
        <authorList>
            <consortium name="Genoscope - CEA"/>
            <person name="William W."/>
        </authorList>
    </citation>
    <scope>NUCLEOTIDE SEQUENCE</scope>
</reference>
<evidence type="ECO:0000256" key="1">
    <source>
        <dbReference type="ARBA" id="ARBA00022574"/>
    </source>
</evidence>
<dbReference type="InterPro" id="IPR055442">
    <property type="entry name" value="Beta-prop_EML-like_2nd"/>
</dbReference>
<feature type="coiled-coil region" evidence="4">
    <location>
        <begin position="1288"/>
        <end position="1357"/>
    </location>
</feature>
<proteinExistence type="predicted"/>
<dbReference type="SMART" id="SM00320">
    <property type="entry name" value="WD40"/>
    <property type="match status" value="14"/>
</dbReference>
<dbReference type="PANTHER" id="PTHR19879">
    <property type="entry name" value="TRANSCRIPTION INITIATION FACTOR TFIID"/>
    <property type="match status" value="1"/>
</dbReference>
<dbReference type="PROSITE" id="PS50294">
    <property type="entry name" value="WD_REPEATS_REGION"/>
    <property type="match status" value="14"/>
</dbReference>
<protein>
    <recommendedName>
        <fullName evidence="9">NACHT domain-containing protein</fullName>
    </recommendedName>
</protein>
<feature type="repeat" description="WD" evidence="3">
    <location>
        <begin position="2315"/>
        <end position="2356"/>
    </location>
</feature>
<dbReference type="CDD" id="cd00200">
    <property type="entry name" value="WD40"/>
    <property type="match status" value="2"/>
</dbReference>
<dbReference type="PROSITE" id="PS50082">
    <property type="entry name" value="WD_REPEATS_2"/>
    <property type="match status" value="14"/>
</dbReference>
<dbReference type="InterPro" id="IPR019775">
    <property type="entry name" value="WD40_repeat_CS"/>
</dbReference>
<dbReference type="Pfam" id="PF05729">
    <property type="entry name" value="NACHT"/>
    <property type="match status" value="1"/>
</dbReference>
<dbReference type="InterPro" id="IPR018391">
    <property type="entry name" value="PQQ_b-propeller_rpt"/>
</dbReference>
<dbReference type="Proteomes" id="UP000689195">
    <property type="component" value="Unassembled WGS sequence"/>
</dbReference>
<evidence type="ECO:0000313" key="7">
    <source>
        <dbReference type="EMBL" id="CAD8213867.1"/>
    </source>
</evidence>
<evidence type="ECO:0000256" key="3">
    <source>
        <dbReference type="PROSITE-ProRule" id="PRU00221"/>
    </source>
</evidence>
<feature type="domain" description="EML-like second beta-propeller" evidence="6">
    <location>
        <begin position="2450"/>
        <end position="2605"/>
    </location>
</feature>
<feature type="repeat" description="WD" evidence="3">
    <location>
        <begin position="2694"/>
        <end position="2735"/>
    </location>
</feature>
<comment type="caution">
    <text evidence="7">The sequence shown here is derived from an EMBL/GenBank/DDBJ whole genome shotgun (WGS) entry which is preliminary data.</text>
</comment>
<dbReference type="OrthoDB" id="311329at2759"/>
<dbReference type="FunFam" id="2.130.10.10:FF:002141">
    <property type="entry name" value="Uncharacterized protein"/>
    <property type="match status" value="1"/>
</dbReference>
<feature type="repeat" description="WD" evidence="3">
    <location>
        <begin position="2357"/>
        <end position="2398"/>
    </location>
</feature>
<keyword evidence="1 3" id="KW-0853">WD repeat</keyword>
<evidence type="ECO:0008006" key="9">
    <source>
        <dbReference type="Google" id="ProtNLM"/>
    </source>
</evidence>
<evidence type="ECO:0000313" key="8">
    <source>
        <dbReference type="Proteomes" id="UP000689195"/>
    </source>
</evidence>
<organism evidence="7 8">
    <name type="scientific">Paramecium pentaurelia</name>
    <dbReference type="NCBI Taxonomy" id="43138"/>
    <lineage>
        <taxon>Eukaryota</taxon>
        <taxon>Sar</taxon>
        <taxon>Alveolata</taxon>
        <taxon>Ciliophora</taxon>
        <taxon>Intramacronucleata</taxon>
        <taxon>Oligohymenophorea</taxon>
        <taxon>Peniculida</taxon>
        <taxon>Parameciidae</taxon>
        <taxon>Paramecium</taxon>
    </lineage>
</organism>
<feature type="repeat" description="WD" evidence="3">
    <location>
        <begin position="2736"/>
        <end position="2777"/>
    </location>
</feature>
<evidence type="ECO:0000259" key="6">
    <source>
        <dbReference type="Pfam" id="PF23414"/>
    </source>
</evidence>